<organism evidence="1">
    <name type="scientific">marine sediment metagenome</name>
    <dbReference type="NCBI Taxonomy" id="412755"/>
    <lineage>
        <taxon>unclassified sequences</taxon>
        <taxon>metagenomes</taxon>
        <taxon>ecological metagenomes</taxon>
    </lineage>
</organism>
<proteinExistence type="predicted"/>
<gene>
    <name evidence="1" type="ORF">S01H4_06984</name>
</gene>
<name>X0ZDK2_9ZZZZ</name>
<sequence length="29" mass="3216">SFTQTLTHCATLGAFENVMIEDMVPCSIR</sequence>
<dbReference type="EMBL" id="BART01002229">
    <property type="protein sequence ID" value="GAG58413.1"/>
    <property type="molecule type" value="Genomic_DNA"/>
</dbReference>
<evidence type="ECO:0000313" key="1">
    <source>
        <dbReference type="EMBL" id="GAG58413.1"/>
    </source>
</evidence>
<protein>
    <submittedName>
        <fullName evidence="1">Uncharacterized protein</fullName>
    </submittedName>
</protein>
<reference evidence="1" key="1">
    <citation type="journal article" date="2014" name="Front. Microbiol.">
        <title>High frequency of phylogenetically diverse reductive dehalogenase-homologous genes in deep subseafloor sedimentary metagenomes.</title>
        <authorList>
            <person name="Kawai M."/>
            <person name="Futagami T."/>
            <person name="Toyoda A."/>
            <person name="Takaki Y."/>
            <person name="Nishi S."/>
            <person name="Hori S."/>
            <person name="Arai W."/>
            <person name="Tsubouchi T."/>
            <person name="Morono Y."/>
            <person name="Uchiyama I."/>
            <person name="Ito T."/>
            <person name="Fujiyama A."/>
            <person name="Inagaki F."/>
            <person name="Takami H."/>
        </authorList>
    </citation>
    <scope>NUCLEOTIDE SEQUENCE</scope>
    <source>
        <strain evidence="1">Expedition CK06-06</strain>
    </source>
</reference>
<accession>X0ZDK2</accession>
<comment type="caution">
    <text evidence="1">The sequence shown here is derived from an EMBL/GenBank/DDBJ whole genome shotgun (WGS) entry which is preliminary data.</text>
</comment>
<dbReference type="AlphaFoldDB" id="X0ZDK2"/>
<feature type="non-terminal residue" evidence="1">
    <location>
        <position position="1"/>
    </location>
</feature>